<dbReference type="Proteomes" id="UP001151760">
    <property type="component" value="Unassembled WGS sequence"/>
</dbReference>
<protein>
    <submittedName>
        <fullName evidence="3">Uncharacterized protein</fullName>
    </submittedName>
</protein>
<feature type="compositionally biased region" description="Basic residues" evidence="2">
    <location>
        <begin position="12"/>
        <end position="21"/>
    </location>
</feature>
<name>A0ABQ5EFM9_9ASTR</name>
<keyword evidence="1" id="KW-0175">Coiled coil</keyword>
<evidence type="ECO:0000256" key="2">
    <source>
        <dbReference type="SAM" id="MobiDB-lite"/>
    </source>
</evidence>
<reference evidence="3" key="1">
    <citation type="journal article" date="2022" name="Int. J. Mol. Sci.">
        <title>Draft Genome of Tanacetum Coccineum: Genomic Comparison of Closely Related Tanacetum-Family Plants.</title>
        <authorList>
            <person name="Yamashiro T."/>
            <person name="Shiraishi A."/>
            <person name="Nakayama K."/>
            <person name="Satake H."/>
        </authorList>
    </citation>
    <scope>NUCLEOTIDE SEQUENCE</scope>
</reference>
<feature type="coiled-coil region" evidence="1">
    <location>
        <begin position="87"/>
        <end position="114"/>
    </location>
</feature>
<feature type="region of interest" description="Disordered" evidence="2">
    <location>
        <begin position="1"/>
        <end position="27"/>
    </location>
</feature>
<sequence>MEWKAVKDKAKAKPKTKKSQRPKQVVVDNAVNRRSRELLKVIDQIRAECDVLKDREKARDQECKELKAKCEASMADFDKNPTVNVSLSTLESKVAFMEAEKVKVEDVKASLRQEL</sequence>
<accession>A0ABQ5EFM9</accession>
<evidence type="ECO:0000313" key="4">
    <source>
        <dbReference type="Proteomes" id="UP001151760"/>
    </source>
</evidence>
<reference evidence="3" key="2">
    <citation type="submission" date="2022-01" db="EMBL/GenBank/DDBJ databases">
        <authorList>
            <person name="Yamashiro T."/>
            <person name="Shiraishi A."/>
            <person name="Satake H."/>
            <person name="Nakayama K."/>
        </authorList>
    </citation>
    <scope>NUCLEOTIDE SEQUENCE</scope>
</reference>
<evidence type="ECO:0000256" key="1">
    <source>
        <dbReference type="SAM" id="Coils"/>
    </source>
</evidence>
<keyword evidence="4" id="KW-1185">Reference proteome</keyword>
<proteinExistence type="predicted"/>
<organism evidence="3 4">
    <name type="scientific">Tanacetum coccineum</name>
    <dbReference type="NCBI Taxonomy" id="301880"/>
    <lineage>
        <taxon>Eukaryota</taxon>
        <taxon>Viridiplantae</taxon>
        <taxon>Streptophyta</taxon>
        <taxon>Embryophyta</taxon>
        <taxon>Tracheophyta</taxon>
        <taxon>Spermatophyta</taxon>
        <taxon>Magnoliopsida</taxon>
        <taxon>eudicotyledons</taxon>
        <taxon>Gunneridae</taxon>
        <taxon>Pentapetalae</taxon>
        <taxon>asterids</taxon>
        <taxon>campanulids</taxon>
        <taxon>Asterales</taxon>
        <taxon>Asteraceae</taxon>
        <taxon>Asteroideae</taxon>
        <taxon>Anthemideae</taxon>
        <taxon>Anthemidinae</taxon>
        <taxon>Tanacetum</taxon>
    </lineage>
</organism>
<dbReference type="EMBL" id="BQNB010016259">
    <property type="protein sequence ID" value="GJT49710.1"/>
    <property type="molecule type" value="Genomic_DNA"/>
</dbReference>
<comment type="caution">
    <text evidence="3">The sequence shown here is derived from an EMBL/GenBank/DDBJ whole genome shotgun (WGS) entry which is preliminary data.</text>
</comment>
<evidence type="ECO:0000313" key="3">
    <source>
        <dbReference type="EMBL" id="GJT49710.1"/>
    </source>
</evidence>
<gene>
    <name evidence="3" type="ORF">Tco_0975867</name>
</gene>
<feature type="compositionally biased region" description="Basic and acidic residues" evidence="2">
    <location>
        <begin position="1"/>
        <end position="11"/>
    </location>
</feature>